<dbReference type="HAMAP" id="MF_01401">
    <property type="entry name" value="MsrA"/>
    <property type="match status" value="1"/>
</dbReference>
<keyword evidence="2 5" id="KW-0560">Oxidoreductase</keyword>
<evidence type="ECO:0000256" key="1">
    <source>
        <dbReference type="ARBA" id="ARBA00005591"/>
    </source>
</evidence>
<reference evidence="7 8" key="1">
    <citation type="journal article" date="2015" name="Genome Announc.">
        <title>Expanding the biotechnology potential of lactobacilli through comparative genomics of 213 strains and associated genera.</title>
        <authorList>
            <person name="Sun Z."/>
            <person name="Harris H.M."/>
            <person name="McCann A."/>
            <person name="Guo C."/>
            <person name="Argimon S."/>
            <person name="Zhang W."/>
            <person name="Yang X."/>
            <person name="Jeffery I.B."/>
            <person name="Cooney J.C."/>
            <person name="Kagawa T.F."/>
            <person name="Liu W."/>
            <person name="Song Y."/>
            <person name="Salvetti E."/>
            <person name="Wrobel A."/>
            <person name="Rasinkangas P."/>
            <person name="Parkhill J."/>
            <person name="Rea M.C."/>
            <person name="O'Sullivan O."/>
            <person name="Ritari J."/>
            <person name="Douillard F.P."/>
            <person name="Paul Ross R."/>
            <person name="Yang R."/>
            <person name="Briner A.E."/>
            <person name="Felis G.E."/>
            <person name="de Vos W.M."/>
            <person name="Barrangou R."/>
            <person name="Klaenhammer T.R."/>
            <person name="Caufield P.W."/>
            <person name="Cui Y."/>
            <person name="Zhang H."/>
            <person name="O'Toole P.W."/>
        </authorList>
    </citation>
    <scope>NUCLEOTIDE SEQUENCE [LARGE SCALE GENOMIC DNA]</scope>
    <source>
        <strain evidence="7 8">DSM 19117</strain>
    </source>
</reference>
<feature type="active site" evidence="5">
    <location>
        <position position="23"/>
    </location>
</feature>
<dbReference type="Proteomes" id="UP000051162">
    <property type="component" value="Unassembled WGS sequence"/>
</dbReference>
<evidence type="ECO:0000256" key="3">
    <source>
        <dbReference type="ARBA" id="ARBA00047806"/>
    </source>
</evidence>
<dbReference type="GO" id="GO:0008113">
    <property type="term" value="F:peptide-methionine (S)-S-oxide reductase activity"/>
    <property type="evidence" value="ECO:0007669"/>
    <property type="project" value="UniProtKB-UniRule"/>
</dbReference>
<evidence type="ECO:0000259" key="6">
    <source>
        <dbReference type="Pfam" id="PF01625"/>
    </source>
</evidence>
<evidence type="ECO:0000256" key="5">
    <source>
        <dbReference type="HAMAP-Rule" id="MF_01401"/>
    </source>
</evidence>
<dbReference type="InterPro" id="IPR002569">
    <property type="entry name" value="Met_Sox_Rdtase_MsrA_dom"/>
</dbReference>
<dbReference type="Gene3D" id="3.30.1060.10">
    <property type="entry name" value="Peptide methionine sulphoxide reductase MsrA"/>
    <property type="match status" value="1"/>
</dbReference>
<dbReference type="SUPFAM" id="SSF55068">
    <property type="entry name" value="Peptide methionine sulfoxide reductase"/>
    <property type="match status" value="1"/>
</dbReference>
<dbReference type="PANTHER" id="PTHR43774">
    <property type="entry name" value="PEPTIDE METHIONINE SULFOXIDE REDUCTASE"/>
    <property type="match status" value="1"/>
</dbReference>
<dbReference type="EC" id="1.8.4.11" evidence="5"/>
<dbReference type="STRING" id="1423773.FD30_GL000765"/>
<evidence type="ECO:0000256" key="4">
    <source>
        <dbReference type="ARBA" id="ARBA00048782"/>
    </source>
</evidence>
<comment type="caution">
    <text evidence="7">The sequence shown here is derived from an EMBL/GenBank/DDBJ whole genome shotgun (WGS) entry which is preliminary data.</text>
</comment>
<dbReference type="AlphaFoldDB" id="A0A0R1KB78"/>
<comment type="function">
    <text evidence="5">Has an important function as a repair enzyme for proteins that have been inactivated by oxidation. Catalyzes the reversible oxidation-reduction of methionine sulfoxide in proteins to methionine.</text>
</comment>
<protein>
    <recommendedName>
        <fullName evidence="5">Peptide methionine sulfoxide reductase MsrA</fullName>
        <shortName evidence="5">Protein-methionine-S-oxide reductase</shortName>
        <ecNumber evidence="5">1.8.4.11</ecNumber>
    </recommendedName>
    <alternativeName>
        <fullName evidence="5">Peptide-methionine (S)-S-oxide reductase</fullName>
        <shortName evidence="5">Peptide Met(O) reductase</shortName>
    </alternativeName>
</protein>
<proteinExistence type="inferred from homology"/>
<dbReference type="InterPro" id="IPR036509">
    <property type="entry name" value="Met_Sox_Rdtase_MsrA_sf"/>
</dbReference>
<evidence type="ECO:0000256" key="2">
    <source>
        <dbReference type="ARBA" id="ARBA00023002"/>
    </source>
</evidence>
<accession>A0A0R1KB78</accession>
<keyword evidence="8" id="KW-1185">Reference proteome</keyword>
<evidence type="ECO:0000313" key="8">
    <source>
        <dbReference type="Proteomes" id="UP000051162"/>
    </source>
</evidence>
<gene>
    <name evidence="5" type="primary">msrA</name>
    <name evidence="7" type="ORF">FD30_GL000765</name>
</gene>
<comment type="catalytic activity">
    <reaction evidence="4 5">
        <text>[thioredoxin]-disulfide + L-methionine + H2O = L-methionine (S)-S-oxide + [thioredoxin]-dithiol</text>
        <dbReference type="Rhea" id="RHEA:19993"/>
        <dbReference type="Rhea" id="RHEA-COMP:10698"/>
        <dbReference type="Rhea" id="RHEA-COMP:10700"/>
        <dbReference type="ChEBI" id="CHEBI:15377"/>
        <dbReference type="ChEBI" id="CHEBI:29950"/>
        <dbReference type="ChEBI" id="CHEBI:50058"/>
        <dbReference type="ChEBI" id="CHEBI:57844"/>
        <dbReference type="ChEBI" id="CHEBI:58772"/>
        <dbReference type="EC" id="1.8.4.11"/>
    </reaction>
</comment>
<dbReference type="PANTHER" id="PTHR43774:SF1">
    <property type="entry name" value="PEPTIDE METHIONINE SULFOXIDE REDUCTASE MSRA 2"/>
    <property type="match status" value="1"/>
</dbReference>
<name>A0A0R1KB78_9LACO</name>
<dbReference type="NCBIfam" id="TIGR00401">
    <property type="entry name" value="msrA"/>
    <property type="match status" value="1"/>
</dbReference>
<organism evidence="7 8">
    <name type="scientific">Levilactobacillus namurensis DSM 19117</name>
    <dbReference type="NCBI Taxonomy" id="1423773"/>
    <lineage>
        <taxon>Bacteria</taxon>
        <taxon>Bacillati</taxon>
        <taxon>Bacillota</taxon>
        <taxon>Bacilli</taxon>
        <taxon>Lactobacillales</taxon>
        <taxon>Lactobacillaceae</taxon>
        <taxon>Levilactobacillus</taxon>
    </lineage>
</organism>
<dbReference type="EMBL" id="AZDT01000012">
    <property type="protein sequence ID" value="KRK76986.1"/>
    <property type="molecule type" value="Genomic_DNA"/>
</dbReference>
<feature type="domain" description="Peptide methionine sulphoxide reductase MsrA" evidence="6">
    <location>
        <begin position="16"/>
        <end position="166"/>
    </location>
</feature>
<dbReference type="PATRIC" id="fig|1423773.3.peg.781"/>
<dbReference type="GO" id="GO:0033744">
    <property type="term" value="F:L-methionine:thioredoxin-disulfide S-oxidoreductase activity"/>
    <property type="evidence" value="ECO:0007669"/>
    <property type="project" value="RHEA"/>
</dbReference>
<comment type="similarity">
    <text evidence="1 5">Belongs to the MsrA Met sulfoxide reductase family.</text>
</comment>
<sequence>MGIVEKESWDKMSLETATFAGGCFWCMVQPFEEQPGIHKVLSGYTGGTVANPTYEQVKAHTTGHTEAVKIWFDPAVVSYAQLVELYWQQTDPTDAGGQFQDRGDNYRPVIFVNSAAQQATAAASKRALQAREQFERPIVTQIQVVQPFYPAEERHQQFYRKNPARMAEQEAGGREAFVKEHWQQH</sequence>
<evidence type="ECO:0000313" key="7">
    <source>
        <dbReference type="EMBL" id="KRK76986.1"/>
    </source>
</evidence>
<comment type="catalytic activity">
    <reaction evidence="3 5">
        <text>L-methionyl-[protein] + [thioredoxin]-disulfide + H2O = L-methionyl-(S)-S-oxide-[protein] + [thioredoxin]-dithiol</text>
        <dbReference type="Rhea" id="RHEA:14217"/>
        <dbReference type="Rhea" id="RHEA-COMP:10698"/>
        <dbReference type="Rhea" id="RHEA-COMP:10700"/>
        <dbReference type="Rhea" id="RHEA-COMP:12313"/>
        <dbReference type="Rhea" id="RHEA-COMP:12315"/>
        <dbReference type="ChEBI" id="CHEBI:15377"/>
        <dbReference type="ChEBI" id="CHEBI:16044"/>
        <dbReference type="ChEBI" id="CHEBI:29950"/>
        <dbReference type="ChEBI" id="CHEBI:44120"/>
        <dbReference type="ChEBI" id="CHEBI:50058"/>
        <dbReference type="EC" id="1.8.4.11"/>
    </reaction>
</comment>
<dbReference type="Pfam" id="PF01625">
    <property type="entry name" value="PMSR"/>
    <property type="match status" value="1"/>
</dbReference>